<dbReference type="OrthoDB" id="9816564at2"/>
<evidence type="ECO:0000259" key="2">
    <source>
        <dbReference type="Pfam" id="PF00535"/>
    </source>
</evidence>
<dbReference type="Pfam" id="PF00535">
    <property type="entry name" value="Glycos_transf_2"/>
    <property type="match status" value="1"/>
</dbReference>
<accession>A0A401XK24</accession>
<comment type="caution">
    <text evidence="3">The sequence shown here is derived from an EMBL/GenBank/DDBJ whole genome shotgun (WGS) entry which is preliminary data.</text>
</comment>
<sequence>MTFSLVITTYNRPLEVLSLVKQAIECQPIPDEVIVVDSSDEVHRELSEMKGVCYIHSSHKNQPYQRLLGATAANSDIVVLLDDDLKILRKEIFQLILEPFQLKGVVGSAVAFRYEDDNEMSLALPRNKLLKWFWQFTGVPFPAEGEVSRLGVVGCKPKQPGFSETFNGANMAFYRSLFVNIIPDDLLSLTERKLSMGEDKVISMKAVKEGKLYFNPEIGLEHPKNKSTYFQNERLFNIKVTYSRLYLSKIYAEVFDKPFWQEILIFQWFTFWRLTIAGFSWLFRPSKTRKQKFIGILEGWRLAFTLPLKAEKLTPGLHWPTEIQKDLERSGIRL</sequence>
<dbReference type="AlphaFoldDB" id="A0A401XK24"/>
<proteinExistence type="predicted"/>
<organism evidence="3 4">
    <name type="scientific">Thermaurantimonas aggregans</name>
    <dbReference type="NCBI Taxonomy" id="2173829"/>
    <lineage>
        <taxon>Bacteria</taxon>
        <taxon>Pseudomonadati</taxon>
        <taxon>Bacteroidota</taxon>
        <taxon>Flavobacteriia</taxon>
        <taxon>Flavobacteriales</taxon>
        <taxon>Schleiferiaceae</taxon>
        <taxon>Thermaurantimonas</taxon>
    </lineage>
</organism>
<dbReference type="Gene3D" id="3.90.550.10">
    <property type="entry name" value="Spore Coat Polysaccharide Biosynthesis Protein SpsA, Chain A"/>
    <property type="match status" value="1"/>
</dbReference>
<reference evidence="3 4" key="1">
    <citation type="submission" date="2018-11" db="EMBL/GenBank/DDBJ databases">
        <title>Schleiferia aggregans sp. nov., a moderately thermophilic heterotrophic bacterium isolated from microbial mats at a terrestrial hot spring.</title>
        <authorList>
            <person name="Iino T."/>
            <person name="Ohkuma M."/>
            <person name="Haruta S."/>
        </authorList>
    </citation>
    <scope>NUCLEOTIDE SEQUENCE [LARGE SCALE GENOMIC DNA]</scope>
    <source>
        <strain evidence="3 4">LA</strain>
    </source>
</reference>
<evidence type="ECO:0000313" key="4">
    <source>
        <dbReference type="Proteomes" id="UP000286715"/>
    </source>
</evidence>
<evidence type="ECO:0000256" key="1">
    <source>
        <dbReference type="SAM" id="Phobius"/>
    </source>
</evidence>
<dbReference type="EMBL" id="BHZE01000006">
    <property type="protein sequence ID" value="GCD77343.1"/>
    <property type="molecule type" value="Genomic_DNA"/>
</dbReference>
<protein>
    <recommendedName>
        <fullName evidence="2">Glycosyltransferase 2-like domain-containing protein</fullName>
    </recommendedName>
</protein>
<keyword evidence="1" id="KW-0472">Membrane</keyword>
<dbReference type="SUPFAM" id="SSF53448">
    <property type="entry name" value="Nucleotide-diphospho-sugar transferases"/>
    <property type="match status" value="1"/>
</dbReference>
<keyword evidence="1" id="KW-0812">Transmembrane</keyword>
<dbReference type="RefSeq" id="WP_124397406.1">
    <property type="nucleotide sequence ID" value="NZ_BHZE01000006.1"/>
</dbReference>
<dbReference type="InterPro" id="IPR001173">
    <property type="entry name" value="Glyco_trans_2-like"/>
</dbReference>
<feature type="transmembrane region" description="Helical" evidence="1">
    <location>
        <begin position="265"/>
        <end position="283"/>
    </location>
</feature>
<keyword evidence="4" id="KW-1185">Reference proteome</keyword>
<gene>
    <name evidence="3" type="ORF">JCM31826_08250</name>
</gene>
<keyword evidence="1" id="KW-1133">Transmembrane helix</keyword>
<evidence type="ECO:0000313" key="3">
    <source>
        <dbReference type="EMBL" id="GCD77343.1"/>
    </source>
</evidence>
<dbReference type="InterPro" id="IPR029044">
    <property type="entry name" value="Nucleotide-diphossugar_trans"/>
</dbReference>
<dbReference type="Proteomes" id="UP000286715">
    <property type="component" value="Unassembled WGS sequence"/>
</dbReference>
<name>A0A401XK24_9FLAO</name>
<feature type="domain" description="Glycosyltransferase 2-like" evidence="2">
    <location>
        <begin position="4"/>
        <end position="140"/>
    </location>
</feature>